<dbReference type="InterPro" id="IPR016017">
    <property type="entry name" value="GDNF/GAS1"/>
</dbReference>
<organism evidence="9 10">
    <name type="scientific">Vombatus ursinus</name>
    <name type="common">Common wombat</name>
    <dbReference type="NCBI Taxonomy" id="29139"/>
    <lineage>
        <taxon>Eukaryota</taxon>
        <taxon>Metazoa</taxon>
        <taxon>Chordata</taxon>
        <taxon>Craniata</taxon>
        <taxon>Vertebrata</taxon>
        <taxon>Euteleostomi</taxon>
        <taxon>Mammalia</taxon>
        <taxon>Metatheria</taxon>
        <taxon>Diprotodontia</taxon>
        <taxon>Vombatidae</taxon>
        <taxon>Vombatus</taxon>
    </lineage>
</organism>
<feature type="domain" description="GDNF/GAS1" evidence="8">
    <location>
        <begin position="146"/>
        <end position="226"/>
    </location>
</feature>
<dbReference type="GO" id="GO:0007399">
    <property type="term" value="P:nervous system development"/>
    <property type="evidence" value="ECO:0007669"/>
    <property type="project" value="TreeGrafter"/>
</dbReference>
<dbReference type="OMA" id="CQRENYA"/>
<dbReference type="AlphaFoldDB" id="A0A4X2M0C5"/>
<dbReference type="GO" id="GO:0043235">
    <property type="term" value="C:receptor complex"/>
    <property type="evidence" value="ECO:0007669"/>
    <property type="project" value="TreeGrafter"/>
</dbReference>
<keyword evidence="5" id="KW-0472">Membrane</keyword>
<accession>A0A4X2M0C5</accession>
<dbReference type="InterPro" id="IPR037193">
    <property type="entry name" value="GDNF_alpha"/>
</dbReference>
<keyword evidence="4" id="KW-0732">Signal</keyword>
<sequence>MVLTNLSSPLLSFPLPSPCLSVVPERDQDCLRASEHCARDAGCSARLRTLRQCVAGDGAAKLGPGAQSQCQSTVQALLSSSLYGCQCRRGMKREKDCLGVYWSLRHTLPQEMMLESSPYEPFIRGLDYVGLAAITGESLSPRGNRCLDAAKACNVNGLCQRLRADYAALCLRAGTRGCPRPRRHRALRRFFDRVRPALSHALLFCPCGPGDAACAERRRQTIVPPNCLAPLDACRRGYVCRSRLAEFQAACQPSLLTPSGCIHEDSLSCLWAYTGILGTPITPNYVDNVSTAVAPWCSCSSSGNRLEECETFLGLFVGNPCLRKCLEPRGGGWGMEQKQRRQKRLGMMGDRTEGRWGRSWFRSCPSSFSLENAILAFGNQTALSWGPSVFPPGTYLQKSPGPGQSLFNQLKETVMENTSPSLICPSPPRPHLSFQINLKLVLLTHIIS</sequence>
<evidence type="ECO:0000256" key="3">
    <source>
        <dbReference type="ARBA" id="ARBA00022475"/>
    </source>
</evidence>
<dbReference type="PANTHER" id="PTHR10269">
    <property type="entry name" value="GDNF RECEPTOR ALPHA"/>
    <property type="match status" value="1"/>
</dbReference>
<evidence type="ECO:0000256" key="7">
    <source>
        <dbReference type="ARBA" id="ARBA00023180"/>
    </source>
</evidence>
<evidence type="ECO:0000259" key="8">
    <source>
        <dbReference type="SMART" id="SM00907"/>
    </source>
</evidence>
<keyword evidence="10" id="KW-1185">Reference proteome</keyword>
<feature type="domain" description="GDNF/GAS1" evidence="8">
    <location>
        <begin position="227"/>
        <end position="321"/>
    </location>
</feature>
<dbReference type="STRING" id="29139.ENSVURP00010026707"/>
<dbReference type="SMART" id="SM00907">
    <property type="entry name" value="GDNF"/>
    <property type="match status" value="3"/>
</dbReference>
<evidence type="ECO:0000313" key="10">
    <source>
        <dbReference type="Proteomes" id="UP000314987"/>
    </source>
</evidence>
<dbReference type="Proteomes" id="UP000314987">
    <property type="component" value="Unassembled WGS sequence"/>
</dbReference>
<dbReference type="GO" id="GO:0016167">
    <property type="term" value="F:glial cell-derived neurotrophic factor receptor activity"/>
    <property type="evidence" value="ECO:0007669"/>
    <property type="project" value="TreeGrafter"/>
</dbReference>
<comment type="subcellular location">
    <subcellularLocation>
        <location evidence="1">Cell membrane</location>
    </subcellularLocation>
</comment>
<dbReference type="Ensembl" id="ENSVURT00010030423.1">
    <property type="protein sequence ID" value="ENSVURP00010026707.1"/>
    <property type="gene ID" value="ENSVURG00010020444.1"/>
</dbReference>
<evidence type="ECO:0000313" key="9">
    <source>
        <dbReference type="Ensembl" id="ENSVURP00010026707.1"/>
    </source>
</evidence>
<dbReference type="Gene3D" id="1.10.220.110">
    <property type="entry name" value="GDNF binding domain"/>
    <property type="match status" value="1"/>
</dbReference>
<dbReference type="GO" id="GO:0009897">
    <property type="term" value="C:external side of plasma membrane"/>
    <property type="evidence" value="ECO:0007669"/>
    <property type="project" value="TreeGrafter"/>
</dbReference>
<keyword evidence="6" id="KW-0675">Receptor</keyword>
<keyword evidence="7" id="KW-0325">Glycoprotein</keyword>
<reference evidence="9" key="3">
    <citation type="submission" date="2025-09" db="UniProtKB">
        <authorList>
            <consortium name="Ensembl"/>
        </authorList>
    </citation>
    <scope>IDENTIFICATION</scope>
</reference>
<evidence type="ECO:0000256" key="6">
    <source>
        <dbReference type="ARBA" id="ARBA00023170"/>
    </source>
</evidence>
<dbReference type="GeneTree" id="ENSGT00940000160491"/>
<dbReference type="InterPro" id="IPR003438">
    <property type="entry name" value="GDNF_rcpt"/>
</dbReference>
<reference evidence="9" key="2">
    <citation type="submission" date="2025-08" db="UniProtKB">
        <authorList>
            <consortium name="Ensembl"/>
        </authorList>
    </citation>
    <scope>IDENTIFICATION</scope>
</reference>
<dbReference type="PRINTS" id="PR01316">
    <property type="entry name" value="GDNFRECEPTOR"/>
</dbReference>
<evidence type="ECO:0000256" key="4">
    <source>
        <dbReference type="ARBA" id="ARBA00022729"/>
    </source>
</evidence>
<reference evidence="10" key="1">
    <citation type="submission" date="2018-12" db="EMBL/GenBank/DDBJ databases">
        <authorList>
            <person name="Yazar S."/>
        </authorList>
    </citation>
    <scope>NUCLEOTIDE SEQUENCE [LARGE SCALE GENOMIC DNA]</scope>
</reference>
<dbReference type="PANTHER" id="PTHR10269:SF2">
    <property type="entry name" value="GDNF FAMILY RECEPTOR ALPHA-4"/>
    <property type="match status" value="1"/>
</dbReference>
<dbReference type="Pfam" id="PF02351">
    <property type="entry name" value="GDNF"/>
    <property type="match status" value="3"/>
</dbReference>
<evidence type="ECO:0000256" key="5">
    <source>
        <dbReference type="ARBA" id="ARBA00023136"/>
    </source>
</evidence>
<feature type="domain" description="GDNF/GAS1" evidence="8">
    <location>
        <begin position="30"/>
        <end position="109"/>
    </location>
</feature>
<comment type="similarity">
    <text evidence="2">Belongs to the GDNFR family.</text>
</comment>
<name>A0A4X2M0C5_VOMUR</name>
<dbReference type="SUPFAM" id="SSF110035">
    <property type="entry name" value="GDNF receptor-like"/>
    <property type="match status" value="1"/>
</dbReference>
<evidence type="ECO:0000256" key="2">
    <source>
        <dbReference type="ARBA" id="ARBA00005961"/>
    </source>
</evidence>
<evidence type="ECO:0000256" key="1">
    <source>
        <dbReference type="ARBA" id="ARBA00004236"/>
    </source>
</evidence>
<protein>
    <recommendedName>
        <fullName evidence="8">GDNF/GAS1 domain-containing protein</fullName>
    </recommendedName>
</protein>
<keyword evidence="3" id="KW-1003">Cell membrane</keyword>
<proteinExistence type="inferred from homology"/>